<dbReference type="Proteomes" id="UP000605676">
    <property type="component" value="Unassembled WGS sequence"/>
</dbReference>
<name>A0ABS1HQJ2_9BACT</name>
<gene>
    <name evidence="7" type="ORF">JIV24_21555</name>
</gene>
<dbReference type="RefSeq" id="WP_200467159.1">
    <property type="nucleotide sequence ID" value="NZ_JAENRR010000107.1"/>
</dbReference>
<feature type="signal peptide" evidence="5">
    <location>
        <begin position="1"/>
        <end position="21"/>
    </location>
</feature>
<sequence length="503" mass="55953">MNRLIFIIISLCLTLSVNAQKAVKRPNIVVILSDDVGFEEFGIYNVKKGEASNTPNIDALGEQGVCFKTAWAQSICGPSRSMFYSGNYAASNGAYDNKICWRPGNEAKDLDRFPNFIKILHDAGYKTAVAGKWHNPIGGHLGAHNDLLGVDKYIVWNSYPEKVEALTGVKLTPDENWEIAAISQEPILSRYWKPAYVQNGEVMKTSMKDYGPDILADFICNFIEENAQTEEPFLAFYPMVLAHGAHCVTPIDVANGAEASNQHYKKGTKAGYGYFLNQIRYADQLVGQVVKSIHKAGIADNTIIIYASDNGTTSSAKGKGVEYGVHVPLMVAGAGIKQRGMTDELIDFTDILPTIADFANTSIPSKYNVDGTSVKHFLTGQSNETKSVIYAHPGVSTLIRTKDFMLEAVSPLYGYPNGRFYLTNGSYDGRGYENITHDENYKGERALFEQYLQNMNSKLPHSFDDKIWADKKLKKGLKFFNNEKRKKAHLSLPKAYQFYDPAF</sequence>
<dbReference type="Gene3D" id="3.40.720.10">
    <property type="entry name" value="Alkaline Phosphatase, subunit A"/>
    <property type="match status" value="1"/>
</dbReference>
<evidence type="ECO:0000256" key="1">
    <source>
        <dbReference type="ARBA" id="ARBA00008779"/>
    </source>
</evidence>
<dbReference type="PANTHER" id="PTHR42693">
    <property type="entry name" value="ARYLSULFATASE FAMILY MEMBER"/>
    <property type="match status" value="1"/>
</dbReference>
<dbReference type="EMBL" id="JAENRR010000107">
    <property type="protein sequence ID" value="MBK3519940.1"/>
    <property type="molecule type" value="Genomic_DNA"/>
</dbReference>
<keyword evidence="5" id="KW-0732">Signal</keyword>
<keyword evidence="4" id="KW-0106">Calcium</keyword>
<dbReference type="Pfam" id="PF00884">
    <property type="entry name" value="Sulfatase"/>
    <property type="match status" value="1"/>
</dbReference>
<evidence type="ECO:0000256" key="3">
    <source>
        <dbReference type="ARBA" id="ARBA00022801"/>
    </source>
</evidence>
<dbReference type="SUPFAM" id="SSF53649">
    <property type="entry name" value="Alkaline phosphatase-like"/>
    <property type="match status" value="1"/>
</dbReference>
<dbReference type="InterPro" id="IPR017850">
    <property type="entry name" value="Alkaline_phosphatase_core_sf"/>
</dbReference>
<dbReference type="PANTHER" id="PTHR42693:SF53">
    <property type="entry name" value="ENDO-4-O-SULFATASE"/>
    <property type="match status" value="1"/>
</dbReference>
<evidence type="ECO:0000259" key="6">
    <source>
        <dbReference type="Pfam" id="PF00884"/>
    </source>
</evidence>
<keyword evidence="8" id="KW-1185">Reference proteome</keyword>
<dbReference type="PROSITE" id="PS00149">
    <property type="entry name" value="SULFATASE_2"/>
    <property type="match status" value="1"/>
</dbReference>
<protein>
    <submittedName>
        <fullName evidence="7">Sulfatase-like hydrolase/transferase</fullName>
    </submittedName>
</protein>
<organism evidence="7 8">
    <name type="scientific">Carboxylicivirga marina</name>
    <dbReference type="NCBI Taxonomy" id="2800988"/>
    <lineage>
        <taxon>Bacteria</taxon>
        <taxon>Pseudomonadati</taxon>
        <taxon>Bacteroidota</taxon>
        <taxon>Bacteroidia</taxon>
        <taxon>Marinilabiliales</taxon>
        <taxon>Marinilabiliaceae</taxon>
        <taxon>Carboxylicivirga</taxon>
    </lineage>
</organism>
<feature type="domain" description="Sulfatase N-terminal" evidence="6">
    <location>
        <begin position="26"/>
        <end position="360"/>
    </location>
</feature>
<proteinExistence type="inferred from homology"/>
<evidence type="ECO:0000313" key="7">
    <source>
        <dbReference type="EMBL" id="MBK3519940.1"/>
    </source>
</evidence>
<keyword evidence="2" id="KW-0479">Metal-binding</keyword>
<dbReference type="InterPro" id="IPR050738">
    <property type="entry name" value="Sulfatase"/>
</dbReference>
<evidence type="ECO:0000256" key="5">
    <source>
        <dbReference type="SAM" id="SignalP"/>
    </source>
</evidence>
<dbReference type="InterPro" id="IPR000917">
    <property type="entry name" value="Sulfatase_N"/>
</dbReference>
<evidence type="ECO:0000313" key="8">
    <source>
        <dbReference type="Proteomes" id="UP000605676"/>
    </source>
</evidence>
<feature type="chain" id="PRO_5046975171" evidence="5">
    <location>
        <begin position="22"/>
        <end position="503"/>
    </location>
</feature>
<keyword evidence="3" id="KW-0378">Hydrolase</keyword>
<accession>A0ABS1HQJ2</accession>
<comment type="similarity">
    <text evidence="1">Belongs to the sulfatase family.</text>
</comment>
<reference evidence="7 8" key="1">
    <citation type="submission" date="2021-01" db="EMBL/GenBank/DDBJ databases">
        <title>Carboxyliciviraga sp.nov., isolated from coastal sediments.</title>
        <authorList>
            <person name="Lu D."/>
            <person name="Zhang T."/>
        </authorList>
    </citation>
    <scope>NUCLEOTIDE SEQUENCE [LARGE SCALE GENOMIC DNA]</scope>
    <source>
        <strain evidence="7 8">N1Y132</strain>
    </source>
</reference>
<comment type="caution">
    <text evidence="7">The sequence shown here is derived from an EMBL/GenBank/DDBJ whole genome shotgun (WGS) entry which is preliminary data.</text>
</comment>
<dbReference type="InterPro" id="IPR024607">
    <property type="entry name" value="Sulfatase_CS"/>
</dbReference>
<evidence type="ECO:0000256" key="2">
    <source>
        <dbReference type="ARBA" id="ARBA00022723"/>
    </source>
</evidence>
<evidence type="ECO:0000256" key="4">
    <source>
        <dbReference type="ARBA" id="ARBA00022837"/>
    </source>
</evidence>